<dbReference type="Proteomes" id="UP001388259">
    <property type="component" value="Unassembled WGS sequence"/>
</dbReference>
<evidence type="ECO:0000313" key="1">
    <source>
        <dbReference type="EMBL" id="MEM0516850.1"/>
    </source>
</evidence>
<dbReference type="EMBL" id="JAZBJM010000001">
    <property type="protein sequence ID" value="MEM0516850.1"/>
    <property type="molecule type" value="Genomic_DNA"/>
</dbReference>
<evidence type="ECO:0000313" key="2">
    <source>
        <dbReference type="EMBL" id="MEM0573374.1"/>
    </source>
</evidence>
<keyword evidence="4" id="KW-1185">Reference proteome</keyword>
<comment type="caution">
    <text evidence="1">The sequence shown here is derived from an EMBL/GenBank/DDBJ whole genome shotgun (WGS) entry which is preliminary data.</text>
</comment>
<dbReference type="Proteomes" id="UP001390963">
    <property type="component" value="Unassembled WGS sequence"/>
</dbReference>
<accession>A0AB35YKY2</accession>
<protein>
    <submittedName>
        <fullName evidence="1">Uncharacterized protein</fullName>
    </submittedName>
</protein>
<organism evidence="1 3">
    <name type="scientific">Aequorivita flava</name>
    <dbReference type="NCBI Taxonomy" id="3114371"/>
    <lineage>
        <taxon>Bacteria</taxon>
        <taxon>Pseudomonadati</taxon>
        <taxon>Bacteroidota</taxon>
        <taxon>Flavobacteriia</taxon>
        <taxon>Flavobacteriales</taxon>
        <taxon>Flavobacteriaceae</taxon>
        <taxon>Aequorivita</taxon>
    </lineage>
</organism>
<sequence>MRNLFLLFGATFFITSMYGQVGIGTTSPSSASMLEISSTSDEGVTYKGLMPPRVPSIAARNAIVPNISDVGLLVFVMNKGNGEAGLQIWNGEGWIEIISITIPSPEIWINEFHYDNAGTDIGEFIEIAGPAGLNLNNFSLELYNGTTGTNYNTVQLSGIIPNDMNGFGILSFDISGIQNGPKDGIAVVKNGVVIQFLSYEGTFTATGSNANGITSTDIGEYEPESNPVGYSLQLTGTGNSYNDFLWNAPSVDTPGALNTGQIFN</sequence>
<evidence type="ECO:0000313" key="3">
    <source>
        <dbReference type="Proteomes" id="UP001388259"/>
    </source>
</evidence>
<reference evidence="1 4" key="1">
    <citation type="submission" date="2024-01" db="EMBL/GenBank/DDBJ databases">
        <title>Aequorivita flavus sp. nov., isolated from deep-sea sediment.</title>
        <authorList>
            <person name="Chen X."/>
        </authorList>
    </citation>
    <scope>NUCLEOTIDE SEQUENCE</scope>
    <source>
        <strain evidence="1">MCCC 1A16923</strain>
        <strain evidence="2 4">MCCC 1A16935</strain>
    </source>
</reference>
<dbReference type="EMBL" id="JBANCF010000004">
    <property type="protein sequence ID" value="MEM0573374.1"/>
    <property type="molecule type" value="Genomic_DNA"/>
</dbReference>
<name>A0AB35YKY2_9FLAO</name>
<dbReference type="RefSeq" id="WP_342686400.1">
    <property type="nucleotide sequence ID" value="NZ_JAZBJM010000001.1"/>
</dbReference>
<proteinExistence type="predicted"/>
<evidence type="ECO:0000313" key="4">
    <source>
        <dbReference type="Proteomes" id="UP001390963"/>
    </source>
</evidence>
<gene>
    <name evidence="2" type="ORF">VZD24_07595</name>
    <name evidence="1" type="ORF">VZD85_00675</name>
</gene>
<dbReference type="AlphaFoldDB" id="A0AB35YKY2"/>